<gene>
    <name evidence="13 15" type="primary">CLEC10A</name>
</gene>
<evidence type="ECO:0000256" key="3">
    <source>
        <dbReference type="ARBA" id="ARBA00022734"/>
    </source>
</evidence>
<dbReference type="FunFam" id="3.10.100.10:FF:000041">
    <property type="entry name" value="Asialoglycoprotein receptor 1"/>
    <property type="match status" value="1"/>
</dbReference>
<dbReference type="PROSITE" id="PS50041">
    <property type="entry name" value="C_TYPE_LECTIN_2"/>
    <property type="match status" value="1"/>
</dbReference>
<dbReference type="Gene3D" id="3.10.100.10">
    <property type="entry name" value="Mannose-Binding Protein A, subunit A"/>
    <property type="match status" value="1"/>
</dbReference>
<dbReference type="Pfam" id="PF00059">
    <property type="entry name" value="Lectin_C"/>
    <property type="match status" value="1"/>
</dbReference>
<dbReference type="GeneID" id="105878000"/>
<comment type="subcellular location">
    <subcellularLocation>
        <location evidence="1">Membrane</location>
        <topology evidence="1">Single-pass type II membrane protein</topology>
    </subcellularLocation>
</comment>
<reference evidence="13" key="1">
    <citation type="submission" date="2007-07" db="EMBL/GenBank/DDBJ databases">
        <authorList>
            <consortium name="The Genome Sequencing Platform"/>
            <consortium name="The Genome Assembly Team"/>
            <person name="Lindblad-Toh K."/>
            <person name="DiPalma F."/>
            <person name="Gnerre S."/>
            <person name="Clamp M."/>
            <person name="Lander E.S."/>
        </authorList>
    </citation>
    <scope>NUCLEOTIDE SEQUENCE [LARGE SCALE GENOMIC DNA]</scope>
</reference>
<keyword evidence="5 11" id="KW-1133">Transmembrane helix</keyword>
<feature type="coiled-coil region" evidence="9">
    <location>
        <begin position="101"/>
        <end position="170"/>
    </location>
</feature>
<dbReference type="SMART" id="SM00034">
    <property type="entry name" value="CLECT"/>
    <property type="match status" value="1"/>
</dbReference>
<evidence type="ECO:0000256" key="1">
    <source>
        <dbReference type="ARBA" id="ARBA00004606"/>
    </source>
</evidence>
<dbReference type="RefSeq" id="XP_012632592.1">
    <property type="nucleotide sequence ID" value="XM_012777138.3"/>
</dbReference>
<dbReference type="InterPro" id="IPR016187">
    <property type="entry name" value="CTDL_fold"/>
</dbReference>
<dbReference type="RefSeq" id="XP_012632621.1">
    <property type="nucleotide sequence ID" value="XM_012777167.2"/>
</dbReference>
<evidence type="ECO:0000256" key="9">
    <source>
        <dbReference type="SAM" id="Coils"/>
    </source>
</evidence>
<reference evidence="13" key="4">
    <citation type="submission" date="2025-05" db="UniProtKB">
        <authorList>
            <consortium name="Ensembl"/>
        </authorList>
    </citation>
    <scope>IDENTIFICATION</scope>
</reference>
<evidence type="ECO:0000256" key="11">
    <source>
        <dbReference type="SAM" id="Phobius"/>
    </source>
</evidence>
<dbReference type="CDD" id="cd03590">
    <property type="entry name" value="CLECT_DC-SIGN_like"/>
    <property type="match status" value="1"/>
</dbReference>
<reference evidence="13" key="2">
    <citation type="submission" date="2016-12" db="EMBL/GenBank/DDBJ databases">
        <title>Mouse lemur reference genome and diversity panel.</title>
        <authorList>
            <person name="Harris R."/>
            <person name="Larsen P."/>
            <person name="Liu Y."/>
            <person name="Hughes D.S."/>
            <person name="Murali S."/>
            <person name="Raveendran M."/>
            <person name="Korchina V."/>
            <person name="Wang M."/>
            <person name="Jhangiani S."/>
            <person name="Bandaranaike D."/>
            <person name="Bellair M."/>
            <person name="Blankenburg K."/>
            <person name="Chao H."/>
            <person name="Dahdouli M."/>
            <person name="Dinh H."/>
            <person name="Doddapaneni H."/>
            <person name="English A."/>
            <person name="Firestine M."/>
            <person name="Gnanaolivu R."/>
            <person name="Gross S."/>
            <person name="Hernandez B."/>
            <person name="Javaid M."/>
            <person name="Jayaseelan J."/>
            <person name="Jones J."/>
            <person name="Khan Z."/>
            <person name="Kovar C."/>
            <person name="Kurapati P."/>
            <person name="Le B."/>
            <person name="Lee S."/>
            <person name="Li M."/>
            <person name="Mathew T."/>
            <person name="Narasimhan A."/>
            <person name="Ngo D."/>
            <person name="Nguyen L."/>
            <person name="Okwuonu G."/>
            <person name="Ongeri F."/>
            <person name="Osuji N."/>
            <person name="Pu L.-L."/>
            <person name="Puazo M."/>
            <person name="Quiroz J."/>
            <person name="Raj R."/>
            <person name="Rajbhandari K."/>
            <person name="Reid J.G."/>
            <person name="Santibanez J."/>
            <person name="Sexton D."/>
            <person name="Skinner E."/>
            <person name="Vee V."/>
            <person name="Weissenberger G."/>
            <person name="Wu Y."/>
            <person name="Xin Y."/>
            <person name="Han Y."/>
            <person name="Campbell C."/>
            <person name="Brown A."/>
            <person name="Sullivan B."/>
            <person name="Shelton J."/>
            <person name="Brown S."/>
            <person name="Dudchenko O."/>
            <person name="Machol I."/>
            <person name="Durand N."/>
            <person name="Shamim M."/>
            <person name="Lieberman A."/>
            <person name="Muzny D.M."/>
            <person name="Richards S."/>
            <person name="Yoder A."/>
            <person name="Worley K.C."/>
            <person name="Rogers J."/>
            <person name="Gibbs R.A."/>
        </authorList>
    </citation>
    <scope>NUCLEOTIDE SEQUENCE [LARGE SCALE GENOMIC DNA]</scope>
</reference>
<feature type="region of interest" description="Disordered" evidence="10">
    <location>
        <begin position="1"/>
        <end position="26"/>
    </location>
</feature>
<dbReference type="GeneTree" id="ENSGT00940000162036"/>
<evidence type="ECO:0000256" key="8">
    <source>
        <dbReference type="ARBA" id="ARBA00023180"/>
    </source>
</evidence>
<evidence type="ECO:0000256" key="5">
    <source>
        <dbReference type="ARBA" id="ARBA00022989"/>
    </source>
</evidence>
<accession>A0A8B7H7S9</accession>
<keyword evidence="3" id="KW-0430">Lectin</keyword>
<evidence type="ECO:0000313" key="13">
    <source>
        <dbReference type="Ensembl" id="ENSMICP00000036059.1"/>
    </source>
</evidence>
<keyword evidence="2 11" id="KW-0812">Transmembrane</keyword>
<keyword evidence="8" id="KW-0325">Glycoprotein</keyword>
<dbReference type="Pfam" id="PF03954">
    <property type="entry name" value="Lectin_N"/>
    <property type="match status" value="1"/>
</dbReference>
<dbReference type="Ensembl" id="ENSMICT00000030587.2">
    <property type="protein sequence ID" value="ENSMICP00000036059.1"/>
    <property type="gene ID" value="ENSMICG00000037927.2"/>
</dbReference>
<keyword evidence="14" id="KW-1185">Reference proteome</keyword>
<evidence type="ECO:0000313" key="14">
    <source>
        <dbReference type="Proteomes" id="UP000694394"/>
    </source>
</evidence>
<keyword evidence="7" id="KW-1015">Disulfide bond</keyword>
<dbReference type="InterPro" id="IPR050111">
    <property type="entry name" value="C-type_lectin/snaclec_domain"/>
</dbReference>
<dbReference type="InterPro" id="IPR001304">
    <property type="entry name" value="C-type_lectin-like"/>
</dbReference>
<dbReference type="InterPro" id="IPR018378">
    <property type="entry name" value="C-type_lectin_CS"/>
</dbReference>
<evidence type="ECO:0000256" key="6">
    <source>
        <dbReference type="ARBA" id="ARBA00023136"/>
    </source>
</evidence>
<dbReference type="GO" id="GO:0030246">
    <property type="term" value="F:carbohydrate binding"/>
    <property type="evidence" value="ECO:0007669"/>
    <property type="project" value="UniProtKB-KW"/>
</dbReference>
<dbReference type="GO" id="GO:0016020">
    <property type="term" value="C:membrane"/>
    <property type="evidence" value="ECO:0007669"/>
    <property type="project" value="UniProtKB-SubCell"/>
</dbReference>
<sequence>MKYEDLQHLESEEKNQGVRNGPPPPAGPSFLRRLGLGPSLLLLSLGLSLLLLVVICVVGSQNSKSQRDLMTLRTTFSNFTSNTVAEVQALTSQGSSLQETVTSLKAEVEGHKQELQAARSVEGKVLSLESRLERQEQQLKTDHSEMLLRVQQLVKDLNSLTCQVALLKSNGSEGTCCPVSWVEHAGSCYWFSRSGKPWPEAEKYCQLEGAHLVVVNSREEQNFVQKHLELSYTWMGLSDTEGVWKWVDGTDYDTNFQNWKPGQPDDWQGHGLGGGEDCAHFLLDGRWNDDVCQRPYRWVCETRLGQASQEGHGAASG</sequence>
<evidence type="ECO:0000256" key="4">
    <source>
        <dbReference type="ARBA" id="ARBA00022968"/>
    </source>
</evidence>
<dbReference type="RefSeq" id="XP_012632609.1">
    <property type="nucleotide sequence ID" value="XM_012777155.2"/>
</dbReference>
<reference evidence="15" key="3">
    <citation type="submission" date="2023-09" db="UniProtKB">
        <authorList>
            <consortium name="RefSeq"/>
        </authorList>
    </citation>
    <scope>IDENTIFICATION</scope>
    <source>
        <tissue evidence="15">Liver</tissue>
    </source>
</reference>
<dbReference type="PANTHER" id="PTHR22803">
    <property type="entry name" value="MANNOSE, PHOSPHOLIPASE, LECTIN RECEPTOR RELATED"/>
    <property type="match status" value="1"/>
</dbReference>
<dbReference type="Proteomes" id="UP000694394">
    <property type="component" value="Chromosome 16"/>
</dbReference>
<evidence type="ECO:0000313" key="15">
    <source>
        <dbReference type="RefSeq" id="XP_012632609.1"/>
    </source>
</evidence>
<protein>
    <submittedName>
        <fullName evidence="13">C-type lectin domain containing 10A</fullName>
    </submittedName>
    <submittedName>
        <fullName evidence="15">C-type lectin domain family 10 member A isoform X1</fullName>
    </submittedName>
</protein>
<dbReference type="EMBL" id="ABDC03020565">
    <property type="status" value="NOT_ANNOTATED_CDS"/>
    <property type="molecule type" value="Genomic_DNA"/>
</dbReference>
<keyword evidence="9" id="KW-0175">Coiled coil</keyword>
<feature type="compositionally biased region" description="Basic and acidic residues" evidence="10">
    <location>
        <begin position="1"/>
        <end position="16"/>
    </location>
</feature>
<feature type="domain" description="C-type lectin" evidence="12">
    <location>
        <begin position="184"/>
        <end position="301"/>
    </location>
</feature>
<evidence type="ECO:0000256" key="10">
    <source>
        <dbReference type="SAM" id="MobiDB-lite"/>
    </source>
</evidence>
<dbReference type="InterPro" id="IPR033989">
    <property type="entry name" value="CD209-like_CTLD"/>
</dbReference>
<dbReference type="KEGG" id="mmur:105878000"/>
<name>A0A8B7H7S9_MICMU</name>
<feature type="transmembrane region" description="Helical" evidence="11">
    <location>
        <begin position="40"/>
        <end position="60"/>
    </location>
</feature>
<proteinExistence type="predicted"/>
<dbReference type="SUPFAM" id="SSF56436">
    <property type="entry name" value="C-type lectin-like"/>
    <property type="match status" value="1"/>
</dbReference>
<evidence type="ECO:0000256" key="2">
    <source>
        <dbReference type="ARBA" id="ARBA00022692"/>
    </source>
</evidence>
<keyword evidence="4" id="KW-0735">Signal-anchor</keyword>
<organism evidence="15">
    <name type="scientific">Microcebus murinus</name>
    <name type="common">Gray mouse lemur</name>
    <name type="synonym">Lemur murinus</name>
    <dbReference type="NCBI Taxonomy" id="30608"/>
    <lineage>
        <taxon>Eukaryota</taxon>
        <taxon>Metazoa</taxon>
        <taxon>Chordata</taxon>
        <taxon>Craniata</taxon>
        <taxon>Vertebrata</taxon>
        <taxon>Euteleostomi</taxon>
        <taxon>Mammalia</taxon>
        <taxon>Eutheria</taxon>
        <taxon>Euarchontoglires</taxon>
        <taxon>Primates</taxon>
        <taxon>Strepsirrhini</taxon>
        <taxon>Lemuriformes</taxon>
        <taxon>Cheirogaleidae</taxon>
        <taxon>Microcebus</taxon>
    </lineage>
</organism>
<dbReference type="OrthoDB" id="2142683at2759"/>
<dbReference type="AlphaFoldDB" id="A0A8B7H7S9"/>
<dbReference type="InterPro" id="IPR016186">
    <property type="entry name" value="C-type_lectin-like/link_sf"/>
</dbReference>
<evidence type="ECO:0000259" key="12">
    <source>
        <dbReference type="PROSITE" id="PS50041"/>
    </source>
</evidence>
<dbReference type="RefSeq" id="XP_012632613.1">
    <property type="nucleotide sequence ID" value="XM_012777159.3"/>
</dbReference>
<dbReference type="RefSeq" id="XP_012632601.1">
    <property type="nucleotide sequence ID" value="XM_012777147.3"/>
</dbReference>
<keyword evidence="6 11" id="KW-0472">Membrane</keyword>
<evidence type="ECO:0000256" key="7">
    <source>
        <dbReference type="ARBA" id="ARBA00023157"/>
    </source>
</evidence>
<dbReference type="PROSITE" id="PS00615">
    <property type="entry name" value="C_TYPE_LECTIN_1"/>
    <property type="match status" value="1"/>
</dbReference>